<dbReference type="Gene3D" id="2.180.10.10">
    <property type="entry name" value="RHS repeat-associated core"/>
    <property type="match status" value="3"/>
</dbReference>
<evidence type="ECO:0000259" key="3">
    <source>
        <dbReference type="Pfam" id="PF25023"/>
    </source>
</evidence>
<evidence type="ECO:0000256" key="2">
    <source>
        <dbReference type="SAM" id="SignalP"/>
    </source>
</evidence>
<dbReference type="PANTHER" id="PTHR32305">
    <property type="match status" value="1"/>
</dbReference>
<gene>
    <name evidence="4" type="ORF">FBZ92_13413</name>
</gene>
<protein>
    <submittedName>
        <fullName evidence="4">RHS repeat-associated protein</fullName>
    </submittedName>
</protein>
<feature type="domain" description="Teneurin-like YD-shell" evidence="3">
    <location>
        <begin position="802"/>
        <end position="893"/>
    </location>
</feature>
<dbReference type="EMBL" id="VITT01000034">
    <property type="protein sequence ID" value="TWB47529.1"/>
    <property type="molecule type" value="Genomic_DNA"/>
</dbReference>
<keyword evidence="2" id="KW-0732">Signal</keyword>
<dbReference type="NCBIfam" id="TIGR03696">
    <property type="entry name" value="Rhs_assc_core"/>
    <property type="match status" value="1"/>
</dbReference>
<sequence length="1381" mass="145140">MTFTRRRTTAGVFLLAALSGLGLLPLRDAHAQDTLSSTPPVYTNIGQQNVDLGTGAFTMTVQEVAIGQPGAGGLTYGRSFIGTGWRSNLDGGINKSGTTYTVSIGASSEAFTSGDGVNFSNAGGGASTLSVSGNAYTYTMADGTVAIFDKGYCCNIGGQGTASPASEGRITTMTLPTGEVRTWTYVVANFSVPNAPSGTYKALGRLQSVSNNFGYQIRFKYATDAVGSVNSVSPWMTVTQVVGFNMAAESCGVASYSCSLPAASWPTTSYSVNSSNATVTDGLGRSVVYTYSSGKITAIRFPSSGTDNITIGYDSSNRVSSVNNGAGTWTYSYSDSGTTRTTTVKDPLGNQRVVTTDLTTGQMQTDQDALGHTTTYTYDGSHRLTRVTAPEGGYVTYDYDGRGNITKTTKYGKPGTNLVVWSESTFEAGCSNPKTCNKPSGSHDDNGHWTYYSYDPNHGGVLTVTRAAPSNGAAQPQVRYSYGSYQARYMLGGGTWVSGSSIYLPTGSSTCLSGSSCAGSALEAKTSIGYGDTSQPNNLLPVSVTQSAGDNSVSAATSFTYDMIGNRLTVTGPANTGTTRYSYDAGRRVVGVVSGVPGTSGGYRAVVTAYNGYGQVNDVRLGTANGDGSNFVMQQHQKITYDSQGRKTREALVDPQNDNNELVATAYAYDGASRLQTVTRPMNGNGADRVTTYAYDAVGRVTQTWGDGTKTTSIAAISYTNDGLQSSVMDGNGNVTNYSYDGYDRVSQVSYPSVNGASSYETFTYDNASVVQSHRLRDGQTINFGIDALERVTSRDVGGFVYSYDNLGHVTQMSASGDATVAMTYDALGRVTSQATGNRTVSAQYDAAGRLTKLTWPDNFSVTYGYDASGAMTTVTDSTGTQLMTYAYDDLGRRKTATRSNGVTTSYGFDILSRLTSQNFSGTSANLNLSFGYNAAGQITSRGGDNAAYDPPLPENGTTNQAINALNQTTQVSGNVPTNAIAYDGRGNVSTYGTTALGYNADNQLTSVSPATTLGYDAAGRLAQVNQSSTTNFLYFGNRLLAEYDGAGNVQRRYVPGAATDETIVWYEGSGTGDRRWLMPDERGSIVAVTNDGGSVLTINTYDEYGRPGANNKGRFQYTGQIWLSEIGAYHFKARVYIPSLGKFAQADPSGYSAGMNLYAYAGGDPINNIDPSGLSCVTGVKTTADQNGNLLSMEFIITADCGPSVPHVTPADPTYYQPAPIQYNPPPVTLGLGGGVAGNSSPQSMQPPDHRIPCSDPEKRTMAIANGLDNASDFFQHVGLATGAGAVVAALVPGLEETAPGWASASIGSFKVATGLSLTADGVRFAGGFPEYLELDKFAGNVASKWIPGTGSTINAFREMVSNEISNKLKESIAFSCKGG</sequence>
<name>A0A560HPV9_9PROT</name>
<evidence type="ECO:0000313" key="5">
    <source>
        <dbReference type="Proteomes" id="UP000318050"/>
    </source>
</evidence>
<dbReference type="InterPro" id="IPR022385">
    <property type="entry name" value="Rhs_assc_core"/>
</dbReference>
<dbReference type="Pfam" id="PF05593">
    <property type="entry name" value="RHS_repeat"/>
    <property type="match status" value="1"/>
</dbReference>
<feature type="chain" id="PRO_5021902355" evidence="2">
    <location>
        <begin position="32"/>
        <end position="1381"/>
    </location>
</feature>
<evidence type="ECO:0000313" key="4">
    <source>
        <dbReference type="EMBL" id="TWB47529.1"/>
    </source>
</evidence>
<feature type="signal peptide" evidence="2">
    <location>
        <begin position="1"/>
        <end position="31"/>
    </location>
</feature>
<evidence type="ECO:0000256" key="1">
    <source>
        <dbReference type="ARBA" id="ARBA00022737"/>
    </source>
</evidence>
<dbReference type="Proteomes" id="UP000318050">
    <property type="component" value="Unassembled WGS sequence"/>
</dbReference>
<dbReference type="Pfam" id="PF25023">
    <property type="entry name" value="TEN_YD-shell"/>
    <property type="match status" value="2"/>
</dbReference>
<dbReference type="InterPro" id="IPR031325">
    <property type="entry name" value="RHS_repeat"/>
</dbReference>
<feature type="domain" description="Teneurin-like YD-shell" evidence="3">
    <location>
        <begin position="904"/>
        <end position="1162"/>
    </location>
</feature>
<dbReference type="PANTHER" id="PTHR32305:SF15">
    <property type="entry name" value="PROTEIN RHSA-RELATED"/>
    <property type="match status" value="1"/>
</dbReference>
<proteinExistence type="predicted"/>
<dbReference type="NCBIfam" id="TIGR01643">
    <property type="entry name" value="YD_repeat_2x"/>
    <property type="match status" value="2"/>
</dbReference>
<dbReference type="InterPro" id="IPR056823">
    <property type="entry name" value="TEN-like_YD-shell"/>
</dbReference>
<dbReference type="InterPro" id="IPR006530">
    <property type="entry name" value="YD"/>
</dbReference>
<dbReference type="OrthoDB" id="7362402at2"/>
<comment type="caution">
    <text evidence="4">The sequence shown here is derived from an EMBL/GenBank/DDBJ whole genome shotgun (WGS) entry which is preliminary data.</text>
</comment>
<keyword evidence="1" id="KW-0677">Repeat</keyword>
<organism evidence="4 5">
    <name type="scientific">Nitrospirillum amazonense</name>
    <dbReference type="NCBI Taxonomy" id="28077"/>
    <lineage>
        <taxon>Bacteria</taxon>
        <taxon>Pseudomonadati</taxon>
        <taxon>Pseudomonadota</taxon>
        <taxon>Alphaproteobacteria</taxon>
        <taxon>Rhodospirillales</taxon>
        <taxon>Azospirillaceae</taxon>
        <taxon>Nitrospirillum</taxon>
    </lineage>
</organism>
<reference evidence="4 5" key="1">
    <citation type="submission" date="2019-06" db="EMBL/GenBank/DDBJ databases">
        <title>Genomic Encyclopedia of Type Strains, Phase IV (KMG-V): Genome sequencing to study the core and pangenomes of soil and plant-associated prokaryotes.</title>
        <authorList>
            <person name="Whitman W."/>
        </authorList>
    </citation>
    <scope>NUCLEOTIDE SEQUENCE [LARGE SCALE GENOMIC DNA]</scope>
    <source>
        <strain evidence="4 5">BR 11140</strain>
    </source>
</reference>
<dbReference type="InterPro" id="IPR050708">
    <property type="entry name" value="T6SS_VgrG/RHS"/>
</dbReference>
<accession>A0A560HPV9</accession>